<dbReference type="InterPro" id="IPR003814">
    <property type="entry name" value="FmdEsu_dom"/>
</dbReference>
<dbReference type="Gene3D" id="3.30.1330.130">
    <property type="match status" value="1"/>
</dbReference>
<evidence type="ECO:0000259" key="2">
    <source>
        <dbReference type="Pfam" id="PF23475"/>
    </source>
</evidence>
<keyword evidence="4" id="KW-1185">Reference proteome</keyword>
<evidence type="ECO:0000259" key="1">
    <source>
        <dbReference type="Pfam" id="PF02663"/>
    </source>
</evidence>
<evidence type="ECO:0000313" key="4">
    <source>
        <dbReference type="Proteomes" id="UP000095200"/>
    </source>
</evidence>
<proteinExistence type="predicted"/>
<dbReference type="AlphaFoldDB" id="A0A194ALW0"/>
<organism evidence="3 4">
    <name type="scientific">Desulfoplanes formicivorans</name>
    <dbReference type="NCBI Taxonomy" id="1592317"/>
    <lineage>
        <taxon>Bacteria</taxon>
        <taxon>Pseudomonadati</taxon>
        <taxon>Thermodesulfobacteriota</taxon>
        <taxon>Desulfovibrionia</taxon>
        <taxon>Desulfovibrionales</taxon>
        <taxon>Desulfoplanaceae</taxon>
        <taxon>Desulfoplanes</taxon>
    </lineage>
</organism>
<comment type="caution">
    <text evidence="3">The sequence shown here is derived from an EMBL/GenBank/DDBJ whole genome shotgun (WGS) entry which is preliminary data.</text>
</comment>
<dbReference type="PANTHER" id="PTHR39418">
    <property type="entry name" value="DEHYDROGENASE-RELATED"/>
    <property type="match status" value="1"/>
</dbReference>
<dbReference type="PANTHER" id="PTHR39418:SF1">
    <property type="entry name" value="DEHYDROGENASE"/>
    <property type="match status" value="1"/>
</dbReference>
<name>A0A194ALW0_9BACT</name>
<feature type="domain" description="Formylmethanofuran dehydrogenase subunit E" evidence="1">
    <location>
        <begin position="30"/>
        <end position="153"/>
    </location>
</feature>
<dbReference type="Gene3D" id="3.30.60.80">
    <property type="match status" value="1"/>
</dbReference>
<accession>A0A194ALW0</accession>
<sequence>MGAHSHSDSFSYRPIGKYDFEEFIDMAIRFHNYPAPGLLVGGYMVEEAKRQIPRGVLYEAIAETGWCLPDAVQMLTPCTIGNGWLRVVHHGVYGLVLYDKFTGEGIRVWLDIAKFPKDSEIRTWYLKLRPKIEQDSDRLRHEIGMLGSDILSSGPVKVRKQHLGKRSKGRIVICPGCGEAYPAKDGNVCKICQGNTLYEPMPGMPKGGFLTGSHPEA</sequence>
<evidence type="ECO:0000313" key="3">
    <source>
        <dbReference type="EMBL" id="GAU09644.1"/>
    </source>
</evidence>
<dbReference type="Proteomes" id="UP000095200">
    <property type="component" value="Unassembled WGS sequence"/>
</dbReference>
<protein>
    <submittedName>
        <fullName evidence="3">Trehalose-binding protein</fullName>
    </submittedName>
</protein>
<dbReference type="InterPro" id="IPR057035">
    <property type="entry name" value="Znf-Tbcl_FmdE"/>
</dbReference>
<gene>
    <name evidence="3" type="ORF">DPF_2375</name>
</gene>
<dbReference type="SUPFAM" id="SSF143555">
    <property type="entry name" value="FwdE-like"/>
    <property type="match status" value="1"/>
</dbReference>
<dbReference type="STRING" id="1592317.DPF_2375"/>
<reference evidence="4" key="1">
    <citation type="submission" date="2016-06" db="EMBL/GenBank/DDBJ databases">
        <title>Draft genome sequence of Desulfoplanes formicivorans strain Pf12B.</title>
        <authorList>
            <person name="Watanabe M."/>
            <person name="Kojima H."/>
            <person name="Fukui M."/>
        </authorList>
    </citation>
    <scope>NUCLEOTIDE SEQUENCE [LARGE SCALE GENOMIC DNA]</scope>
    <source>
        <strain evidence="4">Pf12B</strain>
    </source>
</reference>
<feature type="domain" description="FmdE-like treble clef zinc finger" evidence="2">
    <location>
        <begin position="165"/>
        <end position="199"/>
    </location>
</feature>
<dbReference type="Pfam" id="PF02663">
    <property type="entry name" value="FmdE"/>
    <property type="match status" value="1"/>
</dbReference>
<dbReference type="EMBL" id="BDFE01000020">
    <property type="protein sequence ID" value="GAU09644.1"/>
    <property type="molecule type" value="Genomic_DNA"/>
</dbReference>
<dbReference type="InterPro" id="IPR053194">
    <property type="entry name" value="tRNA_methyltr_O"/>
</dbReference>
<dbReference type="Pfam" id="PF23475">
    <property type="entry name" value="zf-Tbcl_FmdE"/>
    <property type="match status" value="1"/>
</dbReference>